<feature type="signal peptide" evidence="1">
    <location>
        <begin position="1"/>
        <end position="20"/>
    </location>
</feature>
<keyword evidence="1" id="KW-0732">Signal</keyword>
<name>A0A4P9UL96_METBY</name>
<organism evidence="3 4">
    <name type="scientific">Methylotuvimicrobium buryatense</name>
    <name type="common">Methylomicrobium buryatense</name>
    <dbReference type="NCBI Taxonomy" id="95641"/>
    <lineage>
        <taxon>Bacteria</taxon>
        <taxon>Pseudomonadati</taxon>
        <taxon>Pseudomonadota</taxon>
        <taxon>Gammaproteobacteria</taxon>
        <taxon>Methylococcales</taxon>
        <taxon>Methylococcaceae</taxon>
        <taxon>Methylotuvimicrobium</taxon>
    </lineage>
</organism>
<feature type="domain" description="Peptidase M15A C-terminal" evidence="2">
    <location>
        <begin position="213"/>
        <end position="252"/>
    </location>
</feature>
<dbReference type="Gene3D" id="3.30.1380.10">
    <property type="match status" value="1"/>
</dbReference>
<dbReference type="EMBL" id="CP035467">
    <property type="protein sequence ID" value="QCW81958.1"/>
    <property type="molecule type" value="Genomic_DNA"/>
</dbReference>
<gene>
    <name evidence="3" type="ORF">EQU24_06610</name>
</gene>
<feature type="chain" id="PRO_5020400298" description="Peptidase M15A C-terminal domain-containing protein" evidence="1">
    <location>
        <begin position="21"/>
        <end position="324"/>
    </location>
</feature>
<dbReference type="AlphaFoldDB" id="A0A4P9UL96"/>
<dbReference type="Pfam" id="PF08291">
    <property type="entry name" value="Peptidase_M15_3"/>
    <property type="match status" value="1"/>
</dbReference>
<evidence type="ECO:0000313" key="3">
    <source>
        <dbReference type="EMBL" id="QCW81958.1"/>
    </source>
</evidence>
<dbReference type="OrthoDB" id="5242612at2"/>
<dbReference type="InterPro" id="IPR009045">
    <property type="entry name" value="Zn_M74/Hedgehog-like"/>
</dbReference>
<evidence type="ECO:0000259" key="2">
    <source>
        <dbReference type="Pfam" id="PF08291"/>
    </source>
</evidence>
<dbReference type="KEGG" id="mbur:EQU24_06610"/>
<dbReference type="InterPro" id="IPR013230">
    <property type="entry name" value="Peptidase_M15A_C"/>
</dbReference>
<dbReference type="STRING" id="675511.GCA_000341735_01692"/>
<evidence type="ECO:0000256" key="1">
    <source>
        <dbReference type="SAM" id="SignalP"/>
    </source>
</evidence>
<dbReference type="Proteomes" id="UP000305881">
    <property type="component" value="Chromosome"/>
</dbReference>
<evidence type="ECO:0000313" key="4">
    <source>
        <dbReference type="Proteomes" id="UP000305881"/>
    </source>
</evidence>
<dbReference type="SUPFAM" id="SSF55166">
    <property type="entry name" value="Hedgehog/DD-peptidase"/>
    <property type="match status" value="1"/>
</dbReference>
<protein>
    <recommendedName>
        <fullName evidence="2">Peptidase M15A C-terminal domain-containing protein</fullName>
    </recommendedName>
</protein>
<proteinExistence type="predicted"/>
<accession>A0A4P9UL96</accession>
<dbReference type="RefSeq" id="WP_017840245.1">
    <property type="nucleotide sequence ID" value="NZ_CP035467.1"/>
</dbReference>
<keyword evidence="4" id="KW-1185">Reference proteome</keyword>
<reference evidence="4" key="1">
    <citation type="journal article" date="2019" name="J. Bacteriol.">
        <title>A Mutagenic Screen Identifies a TonB-Dependent Receptor Required for the Lanthanide Metal Switch in the Type I Methanotroph 'Methylotuvimicrobium buryatense' 5GB1C.</title>
        <authorList>
            <person name="Groom J.D."/>
            <person name="Ford S.M."/>
            <person name="Pesesky M.W."/>
            <person name="Lidstrom M.E."/>
        </authorList>
    </citation>
    <scope>NUCLEOTIDE SEQUENCE [LARGE SCALE GENOMIC DNA]</scope>
    <source>
        <strain evidence="4">5GB1C</strain>
    </source>
</reference>
<sequence>MKLSAFLIIVLLTYSNLSQAGHHRSERNSFSVTIHSFSKHSNKDETIPFNTLGISLLPNERFILQVKTNKPSVPVKFQAEQGKTRQLAQQQWQWQAPNKPGLTVLRLIHPISKETTELNVFVMVPASNVKNGMLNGYQIGSYPRLPFKNMTTYETPKGFIEVTEANQDTKVSPHFTIGEFLSHQKGGFPKYLVLRERLLLKLEHIIETLYSKHFPVDSLHIMSGYRTPWYNKSLGQGPYSQHIYGGAADIYIDVNPKDGYMDDLNKDGKRDYQDAKVLIDIIEEMEGQSLYNKFVGGLARYRKTPHHGPFVHIDERGYKARWND</sequence>